<accession>A0A6M4IQ91</accession>
<keyword evidence="3" id="KW-0808">Transferase</keyword>
<feature type="transmembrane region" description="Helical" evidence="9">
    <location>
        <begin position="553"/>
        <end position="578"/>
    </location>
</feature>
<dbReference type="KEGG" id="ggr:HKW67_17000"/>
<keyword evidence="6 7" id="KW-0067">ATP-binding</keyword>
<dbReference type="GO" id="GO:0004674">
    <property type="term" value="F:protein serine/threonine kinase activity"/>
    <property type="evidence" value="ECO:0007669"/>
    <property type="project" value="UniProtKB-KW"/>
</dbReference>
<proteinExistence type="predicted"/>
<dbReference type="InterPro" id="IPR000719">
    <property type="entry name" value="Prot_kinase_dom"/>
</dbReference>
<dbReference type="SUPFAM" id="SSF56112">
    <property type="entry name" value="Protein kinase-like (PK-like)"/>
    <property type="match status" value="1"/>
</dbReference>
<dbReference type="PANTHER" id="PTHR43289">
    <property type="entry name" value="MITOGEN-ACTIVATED PROTEIN KINASE KINASE KINASE 20-RELATED"/>
    <property type="match status" value="1"/>
</dbReference>
<reference evidence="11 12" key="1">
    <citation type="submission" date="2020-05" db="EMBL/GenBank/DDBJ databases">
        <title>Complete genome sequence of Gemmatimonas greenlandica TET16.</title>
        <authorList>
            <person name="Zeng Y."/>
        </authorList>
    </citation>
    <scope>NUCLEOTIDE SEQUENCE [LARGE SCALE GENOMIC DNA]</scope>
    <source>
        <strain evidence="11 12">TET16</strain>
    </source>
</reference>
<dbReference type="PROSITE" id="PS00108">
    <property type="entry name" value="PROTEIN_KINASE_ST"/>
    <property type="match status" value="1"/>
</dbReference>
<evidence type="ECO:0000256" key="2">
    <source>
        <dbReference type="ARBA" id="ARBA00022527"/>
    </source>
</evidence>
<evidence type="ECO:0000256" key="1">
    <source>
        <dbReference type="ARBA" id="ARBA00012513"/>
    </source>
</evidence>
<gene>
    <name evidence="11" type="ORF">HKW67_17000</name>
</gene>
<keyword evidence="5 11" id="KW-0418">Kinase</keyword>
<feature type="binding site" evidence="7">
    <location>
        <position position="52"/>
    </location>
    <ligand>
        <name>ATP</name>
        <dbReference type="ChEBI" id="CHEBI:30616"/>
    </ligand>
</feature>
<keyword evidence="9" id="KW-0472">Membrane</keyword>
<dbReference type="PROSITE" id="PS00107">
    <property type="entry name" value="PROTEIN_KINASE_ATP"/>
    <property type="match status" value="1"/>
</dbReference>
<dbReference type="Gene3D" id="1.10.510.10">
    <property type="entry name" value="Transferase(Phosphotransferase) domain 1"/>
    <property type="match status" value="1"/>
</dbReference>
<dbReference type="InterPro" id="IPR011009">
    <property type="entry name" value="Kinase-like_dom_sf"/>
</dbReference>
<evidence type="ECO:0000256" key="9">
    <source>
        <dbReference type="SAM" id="Phobius"/>
    </source>
</evidence>
<dbReference type="EMBL" id="CP053085">
    <property type="protein sequence ID" value="QJR37094.1"/>
    <property type="molecule type" value="Genomic_DNA"/>
</dbReference>
<evidence type="ECO:0000256" key="3">
    <source>
        <dbReference type="ARBA" id="ARBA00022679"/>
    </source>
</evidence>
<dbReference type="Gene3D" id="3.30.200.20">
    <property type="entry name" value="Phosphorylase Kinase, domain 1"/>
    <property type="match status" value="1"/>
</dbReference>
<evidence type="ECO:0000256" key="8">
    <source>
        <dbReference type="SAM" id="MobiDB-lite"/>
    </source>
</evidence>
<keyword evidence="4 7" id="KW-0547">Nucleotide-binding</keyword>
<keyword evidence="9" id="KW-1133">Transmembrane helix</keyword>
<dbReference type="PANTHER" id="PTHR43289:SF6">
    <property type="entry name" value="SERINE_THREONINE-PROTEIN KINASE NEKL-3"/>
    <property type="match status" value="1"/>
</dbReference>
<evidence type="ECO:0000256" key="7">
    <source>
        <dbReference type="PROSITE-ProRule" id="PRU10141"/>
    </source>
</evidence>
<dbReference type="CDD" id="cd14014">
    <property type="entry name" value="STKc_PknB_like"/>
    <property type="match status" value="1"/>
</dbReference>
<dbReference type="Pfam" id="PF00069">
    <property type="entry name" value="Pkinase"/>
    <property type="match status" value="1"/>
</dbReference>
<evidence type="ECO:0000256" key="4">
    <source>
        <dbReference type="ARBA" id="ARBA00022741"/>
    </source>
</evidence>
<evidence type="ECO:0000256" key="6">
    <source>
        <dbReference type="ARBA" id="ARBA00022840"/>
    </source>
</evidence>
<evidence type="ECO:0000313" key="11">
    <source>
        <dbReference type="EMBL" id="QJR37094.1"/>
    </source>
</evidence>
<feature type="domain" description="Protein kinase" evidence="10">
    <location>
        <begin position="23"/>
        <end position="284"/>
    </location>
</feature>
<feature type="transmembrane region" description="Helical" evidence="9">
    <location>
        <begin position="526"/>
        <end position="547"/>
    </location>
</feature>
<protein>
    <recommendedName>
        <fullName evidence="1">non-specific serine/threonine protein kinase</fullName>
        <ecNumber evidence="1">2.7.11.1</ecNumber>
    </recommendedName>
</protein>
<dbReference type="InterPro" id="IPR017441">
    <property type="entry name" value="Protein_kinase_ATP_BS"/>
</dbReference>
<dbReference type="EC" id="2.7.11.1" evidence="1"/>
<evidence type="ECO:0000256" key="5">
    <source>
        <dbReference type="ARBA" id="ARBA00022777"/>
    </source>
</evidence>
<dbReference type="InterPro" id="IPR008271">
    <property type="entry name" value="Ser/Thr_kinase_AS"/>
</dbReference>
<keyword evidence="9" id="KW-0812">Transmembrane</keyword>
<dbReference type="SMART" id="SM00220">
    <property type="entry name" value="S_TKc"/>
    <property type="match status" value="1"/>
</dbReference>
<dbReference type="Proteomes" id="UP000500938">
    <property type="component" value="Chromosome"/>
</dbReference>
<organism evidence="11 12">
    <name type="scientific">Gemmatimonas groenlandica</name>
    <dbReference type="NCBI Taxonomy" id="2732249"/>
    <lineage>
        <taxon>Bacteria</taxon>
        <taxon>Pseudomonadati</taxon>
        <taxon>Gemmatimonadota</taxon>
        <taxon>Gemmatimonadia</taxon>
        <taxon>Gemmatimonadales</taxon>
        <taxon>Gemmatimonadaceae</taxon>
        <taxon>Gemmatimonas</taxon>
    </lineage>
</organism>
<dbReference type="GO" id="GO:0005524">
    <property type="term" value="F:ATP binding"/>
    <property type="evidence" value="ECO:0007669"/>
    <property type="project" value="UniProtKB-UniRule"/>
</dbReference>
<sequence length="631" mass="66755">MSLHAESAPGDVAPVRSALRGQYEIQRELGRGGMGIVLLARDERLDRLVALKVLPPQLAEHAETKERFLREARMAAQLSHPNIVPVYRADEINGFAFFAMGFVEGETLGERIRDRGALPAADVVRVLREVAWALAYAHARGIVHRDVKPDNILLERGSGRSVVTDFGIARSDFNPALTQDGYVLGTVHFMSPEQASGEPLDGRSDLYALGCIGFLALSGRLPFEGSAPQAILVAHATKEPPALRSVAPSVPPALAAVIDQCLRKRADDRFANGEELADALGKALQAVESAARDDNGQTALSSDDAMLIWRRAAELQAEAAARLESRMRATAGSKQLVATSMVPVEAQDGATAAGQNSTSDASLPTDAYRLRDVEAAAVEAGISQRYVALALDELRASPNAVQRAQPMPRWKESLATRLFGTSQRTLSVTRRFAAAPRAVLQVLGRSLQAAPWSLALRDTLGGHPLDGGVLVFDLPAMVDGNYKWTWTRYGVYVPELRVSLAAAPGSTKACEVTIHVSLREGLTANIAGYGIIAGGGSAFGGLIGAAIGKKALLLAGAAIGGPALAGALLAGVAVLATAGPLYRWEIRKTEAELQAALATIDVAMRSIDIFGEAPTPPPPRPISSGMDSFGF</sequence>
<feature type="region of interest" description="Disordered" evidence="8">
    <location>
        <begin position="612"/>
        <end position="631"/>
    </location>
</feature>
<keyword evidence="2 11" id="KW-0723">Serine/threonine-protein kinase</keyword>
<dbReference type="PROSITE" id="PS50011">
    <property type="entry name" value="PROTEIN_KINASE_DOM"/>
    <property type="match status" value="1"/>
</dbReference>
<name>A0A6M4IQ91_9BACT</name>
<dbReference type="RefSeq" id="WP_171226527.1">
    <property type="nucleotide sequence ID" value="NZ_CP053085.1"/>
</dbReference>
<dbReference type="FunFam" id="1.10.510.10:FF:000021">
    <property type="entry name" value="Serine/threonine protein kinase"/>
    <property type="match status" value="1"/>
</dbReference>
<keyword evidence="12" id="KW-1185">Reference proteome</keyword>
<evidence type="ECO:0000313" key="12">
    <source>
        <dbReference type="Proteomes" id="UP000500938"/>
    </source>
</evidence>
<evidence type="ECO:0000259" key="10">
    <source>
        <dbReference type="PROSITE" id="PS50011"/>
    </source>
</evidence>
<dbReference type="AlphaFoldDB" id="A0A6M4IQ91"/>